<keyword evidence="2" id="KW-1185">Reference proteome</keyword>
<reference evidence="2" key="1">
    <citation type="submission" date="2016-12" db="EMBL/GenBank/DDBJ databases">
        <authorList>
            <person name="Varghese N."/>
            <person name="Submissions S."/>
        </authorList>
    </citation>
    <scope>NUCLEOTIDE SEQUENCE [LARGE SCALE GENOMIC DNA]</scope>
    <source>
        <strain evidence="2">DSM 25035</strain>
    </source>
</reference>
<dbReference type="STRING" id="1073327.SAMN04488108_0196"/>
<dbReference type="Proteomes" id="UP000184609">
    <property type="component" value="Unassembled WGS sequence"/>
</dbReference>
<gene>
    <name evidence="1" type="ORF">SAMN04488108_0196</name>
</gene>
<evidence type="ECO:0000313" key="1">
    <source>
        <dbReference type="EMBL" id="SHO59558.1"/>
    </source>
</evidence>
<organism evidence="1 2">
    <name type="scientific">Algoriphagus zhangzhouensis</name>
    <dbReference type="NCBI Taxonomy" id="1073327"/>
    <lineage>
        <taxon>Bacteria</taxon>
        <taxon>Pseudomonadati</taxon>
        <taxon>Bacteroidota</taxon>
        <taxon>Cytophagia</taxon>
        <taxon>Cytophagales</taxon>
        <taxon>Cyclobacteriaceae</taxon>
        <taxon>Algoriphagus</taxon>
    </lineage>
</organism>
<proteinExistence type="predicted"/>
<sequence length="293" mass="32376">MRFISSILFYLTFTLMAHSQESNRINYEQLGISFLVPNGWQGQETSNGVLLQNQSLGGIILISTHNQNISQIKAEALKPIQDEQGTYLTLIGSLEDLSPTAVAGTFDGYLQGAMAKAYIIGVENPYKGLGVTISIAANSDRFTDELKNAGLELYQSFEFKEVDRSKEFEEWKAFLAGYRLTYMSSYYSPSATEGGISGGMSQKRVIDLCPEGYFTMNNSSSFQMDGLGMNNDKGKGNGSWEIGMGEDGSPALLLKSYTGENWSYSLSFAENKLYLNGEHYFRTNSGENAPNCY</sequence>
<dbReference type="AlphaFoldDB" id="A0A1M7Z3Q1"/>
<protein>
    <submittedName>
        <fullName evidence="1">Uncharacterized protein</fullName>
    </submittedName>
</protein>
<accession>A0A1M7Z3Q1</accession>
<evidence type="ECO:0000313" key="2">
    <source>
        <dbReference type="Proteomes" id="UP000184609"/>
    </source>
</evidence>
<dbReference type="EMBL" id="FRXN01000001">
    <property type="protein sequence ID" value="SHO59558.1"/>
    <property type="molecule type" value="Genomic_DNA"/>
</dbReference>
<name>A0A1M7Z3Q1_9BACT</name>